<evidence type="ECO:0000313" key="3">
    <source>
        <dbReference type="Proteomes" id="UP000215223"/>
    </source>
</evidence>
<organism evidence="2 3">
    <name type="scientific">Amycolatopsis thailandensis</name>
    <dbReference type="NCBI Taxonomy" id="589330"/>
    <lineage>
        <taxon>Bacteria</taxon>
        <taxon>Bacillati</taxon>
        <taxon>Actinomycetota</taxon>
        <taxon>Actinomycetes</taxon>
        <taxon>Pseudonocardiales</taxon>
        <taxon>Pseudonocardiaceae</taxon>
        <taxon>Amycolatopsis</taxon>
    </lineage>
</organism>
<dbReference type="OrthoDB" id="5150226at2"/>
<dbReference type="AlphaFoldDB" id="A0A229SFI5"/>
<keyword evidence="3" id="KW-1185">Reference proteome</keyword>
<dbReference type="Proteomes" id="UP000215223">
    <property type="component" value="Unassembled WGS sequence"/>
</dbReference>
<dbReference type="EMBL" id="NMQT01000021">
    <property type="protein sequence ID" value="OXM57687.1"/>
    <property type="molecule type" value="Genomic_DNA"/>
</dbReference>
<keyword evidence="1" id="KW-0812">Transmembrane</keyword>
<accession>A0A229SFI5</accession>
<keyword evidence="1" id="KW-1133">Transmembrane helix</keyword>
<reference evidence="2 3" key="1">
    <citation type="submission" date="2017-07" db="EMBL/GenBank/DDBJ databases">
        <title>Amycolatopsis thailandensis Genome sequencing and assembly.</title>
        <authorList>
            <person name="Kaur N."/>
            <person name="Mayilraj S."/>
        </authorList>
    </citation>
    <scope>NUCLEOTIDE SEQUENCE [LARGE SCALE GENOMIC DNA]</scope>
    <source>
        <strain evidence="2 3">JCM 16380</strain>
    </source>
</reference>
<feature type="transmembrane region" description="Helical" evidence="1">
    <location>
        <begin position="338"/>
        <end position="359"/>
    </location>
</feature>
<comment type="caution">
    <text evidence="2">The sequence shown here is derived from an EMBL/GenBank/DDBJ whole genome shotgun (WGS) entry which is preliminary data.</text>
</comment>
<keyword evidence="1" id="KW-0472">Membrane</keyword>
<dbReference type="InterPro" id="IPR027417">
    <property type="entry name" value="P-loop_NTPase"/>
</dbReference>
<feature type="transmembrane region" description="Helical" evidence="1">
    <location>
        <begin position="648"/>
        <end position="667"/>
    </location>
</feature>
<protein>
    <submittedName>
        <fullName evidence="2">Uncharacterized protein</fullName>
    </submittedName>
</protein>
<gene>
    <name evidence="2" type="ORF">CFP71_06805</name>
</gene>
<evidence type="ECO:0000256" key="1">
    <source>
        <dbReference type="SAM" id="Phobius"/>
    </source>
</evidence>
<sequence>MAAPTIAAEIKTIAGRLFERQEFKHYKTCQDEILSRLLADGTEKIKAATEADAIALSRATSRSARETKRHSRRLMLSLLCLSGALIAFIAGSLFLSIASNATLVKVLAGGSKENWVARDPNTLIFLSWAVTAICTVIILEEWLRGRATLRAILQPTKTAADVLERSLASSVQEALSAAINSELGPRGIIAFPTHAPRLVELDVAHFRQSRTTAYIKEFILEHEASAVGLAGTRGSGKSTVMRSLVADPEIDGPVIIVPSPVRYDAGEFIRILLGEVATAISQGHSRPTGGRLRGAVERISARRLLMLACFGILAGVLPDTSTSASMQTSSVSWLPSNSFGGLIANVTSIALLTLVMLILMGKVALRLDAEALPPDIRQARELLRELRWETEQGSTTKSTLKVRSFFETSGESSLKLKSRAMTRSELVSALRDLLRCFARHTKTTRMVICVDELDKINDPDHLVAIVNELKDLFHIQKVHFLVTVSTDALDSFEQRGLAGRDAFDSSFDTVVHTNWLTLDESLDVTNSRCTGFPPIVGMLCHAWSGGLARDLLRAARGAVELQRRTPDEPLSVDRIIRNLVFDDLEGAVRASMRGLPDCDEQLDGLWRLHQCLAAARRGDLTPDQAQEDISGMSLKEPALQALLAKARIGLSLLWIAGIATSLPVYWIEGGKASLHLRRKAEEHAAAIKVLGEPTPILELAVQTALGKLDRQYSK</sequence>
<feature type="transmembrane region" description="Helical" evidence="1">
    <location>
        <begin position="301"/>
        <end position="318"/>
    </location>
</feature>
<dbReference type="SUPFAM" id="SSF52540">
    <property type="entry name" value="P-loop containing nucleoside triphosphate hydrolases"/>
    <property type="match status" value="1"/>
</dbReference>
<name>A0A229SFI5_9PSEU</name>
<proteinExistence type="predicted"/>
<evidence type="ECO:0000313" key="2">
    <source>
        <dbReference type="EMBL" id="OXM57687.1"/>
    </source>
</evidence>
<feature type="transmembrane region" description="Helical" evidence="1">
    <location>
        <begin position="74"/>
        <end position="103"/>
    </location>
</feature>
<feature type="transmembrane region" description="Helical" evidence="1">
    <location>
        <begin position="123"/>
        <end position="143"/>
    </location>
</feature>